<dbReference type="AlphaFoldDB" id="A0A254N979"/>
<evidence type="ECO:0000313" key="4">
    <source>
        <dbReference type="Proteomes" id="UP000197446"/>
    </source>
</evidence>
<feature type="transmembrane region" description="Helical" evidence="1">
    <location>
        <begin position="283"/>
        <end position="301"/>
    </location>
</feature>
<gene>
    <name evidence="3" type="ORF">CDO81_12780</name>
</gene>
<keyword evidence="1" id="KW-0472">Membrane</keyword>
<reference evidence="3 4" key="1">
    <citation type="journal article" date="2007" name="Int. J. Syst. Evol. Microbiol.">
        <title>Description of Pelomonas aquatica sp. nov. and Pelomonas puraquae sp. nov., isolated from industrial and haemodialysis water.</title>
        <authorList>
            <person name="Gomila M."/>
            <person name="Bowien B."/>
            <person name="Falsen E."/>
            <person name="Moore E.R."/>
            <person name="Lalucat J."/>
        </authorList>
    </citation>
    <scope>NUCLEOTIDE SEQUENCE [LARGE SCALE GENOMIC DNA]</scope>
    <source>
        <strain evidence="3 4">CCUG 52769</strain>
    </source>
</reference>
<dbReference type="GO" id="GO:0016758">
    <property type="term" value="F:hexosyltransferase activity"/>
    <property type="evidence" value="ECO:0007669"/>
    <property type="project" value="UniProtKB-ARBA"/>
</dbReference>
<comment type="caution">
    <text evidence="3">The sequence shown here is derived from an EMBL/GenBank/DDBJ whole genome shotgun (WGS) entry which is preliminary data.</text>
</comment>
<dbReference type="PANTHER" id="PTHR22916">
    <property type="entry name" value="GLYCOSYLTRANSFERASE"/>
    <property type="match status" value="1"/>
</dbReference>
<evidence type="ECO:0000256" key="1">
    <source>
        <dbReference type="SAM" id="Phobius"/>
    </source>
</evidence>
<protein>
    <recommendedName>
        <fullName evidence="2">Glycosyltransferase 2-like domain-containing protein</fullName>
    </recommendedName>
</protein>
<dbReference type="Gene3D" id="3.90.550.10">
    <property type="entry name" value="Spore Coat Polysaccharide Biosynthesis Protein SpsA, Chain A"/>
    <property type="match status" value="1"/>
</dbReference>
<organism evidence="3 4">
    <name type="scientific">Roseateles puraquae</name>
    <dbReference type="NCBI Taxonomy" id="431059"/>
    <lineage>
        <taxon>Bacteria</taxon>
        <taxon>Pseudomonadati</taxon>
        <taxon>Pseudomonadota</taxon>
        <taxon>Betaproteobacteria</taxon>
        <taxon>Burkholderiales</taxon>
        <taxon>Sphaerotilaceae</taxon>
        <taxon>Roseateles</taxon>
    </lineage>
</organism>
<sequence>MPQPLVSIVTSVFNQAEYLEATMRSVLAQDYPALEYIVIDDGSTDTSLEVARRVADAHPGRVTVLTQANAGQAASLNRGWSLSRGDVLAYLSSDDCLAPHAVSRMVEALQSQPEVVVAYCDFELIDHRGAAIRTVRTEDFDLRRLRVDLVCQPGPGAFFRRAVFDRTGGWRAELRQVPDFEFWLRAATHGTFLRVPEPLAQYRIHDRSASFRAMPEARAEEICGVMRQYWQGQVGIEADLAMAKSLCIAAKNHAQAGRPWLGAKRLLEAFRLAPRLLVSAQSWRPFLFGLAFWCFGIVSVVRRFRRAQG</sequence>
<dbReference type="SUPFAM" id="SSF53448">
    <property type="entry name" value="Nucleotide-diphospho-sugar transferases"/>
    <property type="match status" value="1"/>
</dbReference>
<dbReference type="OrthoDB" id="433681at2"/>
<dbReference type="CDD" id="cd06433">
    <property type="entry name" value="GT_2_WfgS_like"/>
    <property type="match status" value="1"/>
</dbReference>
<dbReference type="Proteomes" id="UP000197446">
    <property type="component" value="Unassembled WGS sequence"/>
</dbReference>
<dbReference type="PANTHER" id="PTHR22916:SF65">
    <property type="entry name" value="SLR1065 PROTEIN"/>
    <property type="match status" value="1"/>
</dbReference>
<feature type="domain" description="Glycosyltransferase 2-like" evidence="2">
    <location>
        <begin position="7"/>
        <end position="166"/>
    </location>
</feature>
<accession>A0A254N979</accession>
<dbReference type="InterPro" id="IPR029044">
    <property type="entry name" value="Nucleotide-diphossugar_trans"/>
</dbReference>
<dbReference type="EMBL" id="NISI01000005">
    <property type="protein sequence ID" value="OWR03372.1"/>
    <property type="molecule type" value="Genomic_DNA"/>
</dbReference>
<proteinExistence type="predicted"/>
<dbReference type="InterPro" id="IPR001173">
    <property type="entry name" value="Glyco_trans_2-like"/>
</dbReference>
<dbReference type="Pfam" id="PF00535">
    <property type="entry name" value="Glycos_transf_2"/>
    <property type="match status" value="1"/>
</dbReference>
<evidence type="ECO:0000313" key="3">
    <source>
        <dbReference type="EMBL" id="OWR03372.1"/>
    </source>
</evidence>
<keyword evidence="4" id="KW-1185">Reference proteome</keyword>
<keyword evidence="1" id="KW-1133">Transmembrane helix</keyword>
<dbReference type="RefSeq" id="WP_088483609.1">
    <property type="nucleotide sequence ID" value="NZ_NISI01000005.1"/>
</dbReference>
<evidence type="ECO:0000259" key="2">
    <source>
        <dbReference type="Pfam" id="PF00535"/>
    </source>
</evidence>
<keyword evidence="1" id="KW-0812">Transmembrane</keyword>
<name>A0A254N979_9BURK</name>